<keyword evidence="10" id="KW-1003">Cell membrane</keyword>
<dbReference type="PRINTS" id="PR01651">
    <property type="entry name" value="SECGEXPORT"/>
</dbReference>
<dbReference type="EMBL" id="BSUN01000001">
    <property type="protein sequence ID" value="GMA37502.1"/>
    <property type="molecule type" value="Genomic_DNA"/>
</dbReference>
<sequence>MHILEITLWVLLVVTSLVIIGLVLIHRGRGGGITDMFGGGFASGVQSSAVGERNLTRITWITASIWVSIIVLLGLISRFAV</sequence>
<comment type="similarity">
    <text evidence="2 10">Belongs to the SecG family.</text>
</comment>
<feature type="transmembrane region" description="Helical" evidence="10">
    <location>
        <begin position="6"/>
        <end position="25"/>
    </location>
</feature>
<dbReference type="RefSeq" id="WP_284329137.1">
    <property type="nucleotide sequence ID" value="NZ_BSUN01000001.1"/>
</dbReference>
<evidence type="ECO:0000256" key="10">
    <source>
        <dbReference type="RuleBase" id="RU365087"/>
    </source>
</evidence>
<protein>
    <recommendedName>
        <fullName evidence="10">Protein-export membrane protein SecG</fullName>
    </recommendedName>
</protein>
<evidence type="ECO:0000256" key="5">
    <source>
        <dbReference type="ARBA" id="ARBA00022927"/>
    </source>
</evidence>
<reference evidence="12" key="1">
    <citation type="journal article" date="2019" name="Int. J. Syst. Evol. Microbiol.">
        <title>The Global Catalogue of Microorganisms (GCM) 10K type strain sequencing project: providing services to taxonomists for standard genome sequencing and annotation.</title>
        <authorList>
            <consortium name="The Broad Institute Genomics Platform"/>
            <consortium name="The Broad Institute Genome Sequencing Center for Infectious Disease"/>
            <person name="Wu L."/>
            <person name="Ma J."/>
        </authorList>
    </citation>
    <scope>NUCLEOTIDE SEQUENCE [LARGE SCALE GENOMIC DNA]</scope>
    <source>
        <strain evidence="12">NBRC 112299</strain>
    </source>
</reference>
<keyword evidence="12" id="KW-1185">Reference proteome</keyword>
<keyword evidence="3 10" id="KW-0813">Transport</keyword>
<evidence type="ECO:0000256" key="3">
    <source>
        <dbReference type="ARBA" id="ARBA00022448"/>
    </source>
</evidence>
<comment type="subcellular location">
    <subcellularLocation>
        <location evidence="10">Cell membrane</location>
        <topology evidence="10">Multi-pass membrane protein</topology>
    </subcellularLocation>
    <subcellularLocation>
        <location evidence="1">Membrane</location>
        <topology evidence="1">Multi-pass membrane protein</topology>
    </subcellularLocation>
</comment>
<keyword evidence="7 10" id="KW-0811">Translocation</keyword>
<evidence type="ECO:0000256" key="8">
    <source>
        <dbReference type="ARBA" id="ARBA00023136"/>
    </source>
</evidence>
<dbReference type="Pfam" id="PF03840">
    <property type="entry name" value="SecG"/>
    <property type="match status" value="1"/>
</dbReference>
<organism evidence="11 12">
    <name type="scientific">Demequina litorisediminis</name>
    <dbReference type="NCBI Taxonomy" id="1849022"/>
    <lineage>
        <taxon>Bacteria</taxon>
        <taxon>Bacillati</taxon>
        <taxon>Actinomycetota</taxon>
        <taxon>Actinomycetes</taxon>
        <taxon>Micrococcales</taxon>
        <taxon>Demequinaceae</taxon>
        <taxon>Demequina</taxon>
    </lineage>
</organism>
<keyword evidence="5 10" id="KW-0653">Protein transport</keyword>
<evidence type="ECO:0000256" key="9">
    <source>
        <dbReference type="ARBA" id="ARBA00025182"/>
    </source>
</evidence>
<feature type="transmembrane region" description="Helical" evidence="10">
    <location>
        <begin position="58"/>
        <end position="80"/>
    </location>
</feature>
<dbReference type="NCBIfam" id="TIGR00810">
    <property type="entry name" value="secG"/>
    <property type="match status" value="1"/>
</dbReference>
<dbReference type="InterPro" id="IPR004692">
    <property type="entry name" value="SecG"/>
</dbReference>
<evidence type="ECO:0000256" key="7">
    <source>
        <dbReference type="ARBA" id="ARBA00023010"/>
    </source>
</evidence>
<dbReference type="Proteomes" id="UP001157125">
    <property type="component" value="Unassembled WGS sequence"/>
</dbReference>
<proteinExistence type="inferred from homology"/>
<evidence type="ECO:0000256" key="1">
    <source>
        <dbReference type="ARBA" id="ARBA00004141"/>
    </source>
</evidence>
<comment type="function">
    <text evidence="9 10">Involved in protein export. Participates in an early event of protein translocation.</text>
</comment>
<keyword evidence="4 10" id="KW-0812">Transmembrane</keyword>
<evidence type="ECO:0000256" key="6">
    <source>
        <dbReference type="ARBA" id="ARBA00022989"/>
    </source>
</evidence>
<comment type="caution">
    <text evidence="11">The sequence shown here is derived from an EMBL/GenBank/DDBJ whole genome shotgun (WGS) entry which is preliminary data.</text>
</comment>
<evidence type="ECO:0000256" key="4">
    <source>
        <dbReference type="ARBA" id="ARBA00022692"/>
    </source>
</evidence>
<evidence type="ECO:0000313" key="11">
    <source>
        <dbReference type="EMBL" id="GMA37502.1"/>
    </source>
</evidence>
<evidence type="ECO:0000256" key="2">
    <source>
        <dbReference type="ARBA" id="ARBA00008445"/>
    </source>
</evidence>
<gene>
    <name evidence="11" type="primary">secG</name>
    <name evidence="11" type="ORF">GCM10025876_37060</name>
</gene>
<evidence type="ECO:0000313" key="12">
    <source>
        <dbReference type="Proteomes" id="UP001157125"/>
    </source>
</evidence>
<keyword evidence="8 10" id="KW-0472">Membrane</keyword>
<accession>A0ABQ6IK18</accession>
<name>A0ABQ6IK18_9MICO</name>
<keyword evidence="6 10" id="KW-1133">Transmembrane helix</keyword>